<organism evidence="2">
    <name type="scientific">Podoviridae sp. ct8Lf7</name>
    <dbReference type="NCBI Taxonomy" id="2827723"/>
    <lineage>
        <taxon>Viruses</taxon>
        <taxon>Duplodnaviria</taxon>
        <taxon>Heunggongvirae</taxon>
        <taxon>Uroviricota</taxon>
        <taxon>Caudoviricetes</taxon>
    </lineage>
</organism>
<dbReference type="EMBL" id="BK032511">
    <property type="protein sequence ID" value="DAF44577.1"/>
    <property type="molecule type" value="Genomic_DNA"/>
</dbReference>
<proteinExistence type="predicted"/>
<keyword evidence="1" id="KW-1133">Transmembrane helix</keyword>
<feature type="transmembrane region" description="Helical" evidence="1">
    <location>
        <begin position="12"/>
        <end position="30"/>
    </location>
</feature>
<keyword evidence="1" id="KW-0812">Transmembrane</keyword>
<sequence>MMFMSMKSTLWNYVFLISLFYFWSIYRFLLASTFKLFRFLRFFIFL</sequence>
<evidence type="ECO:0000313" key="2">
    <source>
        <dbReference type="EMBL" id="DAF44577.1"/>
    </source>
</evidence>
<accession>A0A8S5S0X2</accession>
<protein>
    <submittedName>
        <fullName evidence="2">Uncharacterized protein</fullName>
    </submittedName>
</protein>
<name>A0A8S5S0X2_9CAUD</name>
<evidence type="ECO:0000256" key="1">
    <source>
        <dbReference type="SAM" id="Phobius"/>
    </source>
</evidence>
<keyword evidence="1" id="KW-0472">Membrane</keyword>
<reference evidence="2" key="1">
    <citation type="journal article" date="2021" name="Proc. Natl. Acad. Sci. U.S.A.">
        <title>A Catalog of Tens of Thousands of Viruses from Human Metagenomes Reveals Hidden Associations with Chronic Diseases.</title>
        <authorList>
            <person name="Tisza M.J."/>
            <person name="Buck C.B."/>
        </authorList>
    </citation>
    <scope>NUCLEOTIDE SEQUENCE</scope>
    <source>
        <strain evidence="2">Ct8Lf7</strain>
    </source>
</reference>